<evidence type="ECO:0000313" key="1">
    <source>
        <dbReference type="EMBL" id="SHI85790.1"/>
    </source>
</evidence>
<sequence length="214" mass="24964">MKLLAKYLIILIAFLFSLFYVLQYKENVKKENESHLIKTEKENFNKRISFEANKVKKLTSNNESYNQKIIFLVDMKIPSNKNRFFVYNLEKNKILNEGLVAHGSGSEKKKNSKGELFFSNVNNSLCTSLGKYEILNSYSGEFGKAYKLKGLDETNNNAYLRNIVLHKYNKVPFEEQNTPICLSYGCPMVNEKFFTILEKLIDKSDKKIILNIYY</sequence>
<dbReference type="RefSeq" id="WP_073310630.1">
    <property type="nucleotide sequence ID" value="NZ_FQZI01000003.1"/>
</dbReference>
<dbReference type="PANTHER" id="PTHR38477:SF1">
    <property type="entry name" value="MUREIN L,D-TRANSPEPTIDASE CATALYTIC DOMAIN FAMILY PROTEIN"/>
    <property type="match status" value="1"/>
</dbReference>
<dbReference type="OrthoDB" id="1247236at2"/>
<dbReference type="Pfam" id="PF13645">
    <property type="entry name" value="YkuD_2"/>
    <property type="match status" value="1"/>
</dbReference>
<proteinExistence type="predicted"/>
<gene>
    <name evidence="1" type="ORF">SAMN05444363_1812</name>
</gene>
<evidence type="ECO:0000313" key="2">
    <source>
        <dbReference type="Proteomes" id="UP000184488"/>
    </source>
</evidence>
<dbReference type="STRING" id="415425.SAMN05444363_1812"/>
<accession>A0A1M6EKL6</accession>
<dbReference type="PANTHER" id="PTHR38477">
    <property type="entry name" value="HYPOTHETICAL EXPORTED PROTEIN"/>
    <property type="match status" value="1"/>
</dbReference>
<organism evidence="1 2">
    <name type="scientific">Flavobacterium terrae</name>
    <dbReference type="NCBI Taxonomy" id="415425"/>
    <lineage>
        <taxon>Bacteria</taxon>
        <taxon>Pseudomonadati</taxon>
        <taxon>Bacteroidota</taxon>
        <taxon>Flavobacteriia</taxon>
        <taxon>Flavobacteriales</taxon>
        <taxon>Flavobacteriaceae</taxon>
        <taxon>Flavobacterium</taxon>
    </lineage>
</organism>
<reference evidence="2" key="1">
    <citation type="submission" date="2016-11" db="EMBL/GenBank/DDBJ databases">
        <authorList>
            <person name="Varghese N."/>
            <person name="Submissions S."/>
        </authorList>
    </citation>
    <scope>NUCLEOTIDE SEQUENCE [LARGE SCALE GENOMIC DNA]</scope>
    <source>
        <strain evidence="2">DSM 18829</strain>
    </source>
</reference>
<keyword evidence="2" id="KW-1185">Reference proteome</keyword>
<dbReference type="InterPro" id="IPR032676">
    <property type="entry name" value="YkuD_2"/>
</dbReference>
<protein>
    <submittedName>
        <fullName evidence="1">L,D-transpeptidase catalytic domain</fullName>
    </submittedName>
</protein>
<dbReference type="EMBL" id="FQZI01000003">
    <property type="protein sequence ID" value="SHI85790.1"/>
    <property type="molecule type" value="Genomic_DNA"/>
</dbReference>
<name>A0A1M6EKL6_9FLAO</name>
<dbReference type="Proteomes" id="UP000184488">
    <property type="component" value="Unassembled WGS sequence"/>
</dbReference>
<dbReference type="AlphaFoldDB" id="A0A1M6EKL6"/>